<dbReference type="AlphaFoldDB" id="A0A5C6LV21"/>
<feature type="chain" id="PRO_5023012588" description="DUF4251 domain-containing protein" evidence="1">
    <location>
        <begin position="22"/>
        <end position="199"/>
    </location>
</feature>
<dbReference type="EMBL" id="VOHS01000006">
    <property type="protein sequence ID" value="TWW01053.1"/>
    <property type="molecule type" value="Genomic_DNA"/>
</dbReference>
<reference evidence="2 3" key="1">
    <citation type="submission" date="2019-08" db="EMBL/GenBank/DDBJ databases">
        <title>Whole genome sequencing of chitin degrading bacteria Chitinophaga pinensis YS16.</title>
        <authorList>
            <person name="Singh R.P."/>
            <person name="Manchanda G."/>
            <person name="Maurya I.K."/>
            <person name="Joshi N.K."/>
            <person name="Srivastava A.K."/>
        </authorList>
    </citation>
    <scope>NUCLEOTIDE SEQUENCE [LARGE SCALE GENOMIC DNA]</scope>
    <source>
        <strain evidence="2 3">YS-16</strain>
    </source>
</reference>
<evidence type="ECO:0000313" key="2">
    <source>
        <dbReference type="EMBL" id="TWW01053.1"/>
    </source>
</evidence>
<proteinExistence type="predicted"/>
<comment type="caution">
    <text evidence="2">The sequence shown here is derived from an EMBL/GenBank/DDBJ whole genome shotgun (WGS) entry which is preliminary data.</text>
</comment>
<feature type="signal peptide" evidence="1">
    <location>
        <begin position="1"/>
        <end position="21"/>
    </location>
</feature>
<protein>
    <recommendedName>
        <fullName evidence="4">DUF4251 domain-containing protein</fullName>
    </recommendedName>
</protein>
<gene>
    <name evidence="2" type="ORF">FEF09_08795</name>
</gene>
<accession>A0A5C6LV21</accession>
<evidence type="ECO:0000313" key="3">
    <source>
        <dbReference type="Proteomes" id="UP000318815"/>
    </source>
</evidence>
<sequence length="199" mass="22258">MKLIPKTAAIAAVMLCSTLLADAQKIKVQEGDVTVLKEQTEVNTEFTYDNVKVGEFDNEDDYIQKKKDDYNKKEAGKGDTWATAWKADRESRFAPRFNEMFTEGSNGIKAGNFPAAKYTLIFKTTFIEPGFNVGVMRKNSYINGEIWIVETADKSKVVAKVSVDKAPGRIAFGMDFDTGARITESYAMAGRTFGRYVRK</sequence>
<keyword evidence="1" id="KW-0732">Signal</keyword>
<dbReference type="RefSeq" id="WP_146304757.1">
    <property type="nucleotide sequence ID" value="NZ_VOHS01000006.1"/>
</dbReference>
<dbReference type="Proteomes" id="UP000318815">
    <property type="component" value="Unassembled WGS sequence"/>
</dbReference>
<keyword evidence="3" id="KW-1185">Reference proteome</keyword>
<name>A0A5C6LV21_9BACT</name>
<organism evidence="2 3">
    <name type="scientific">Chitinophaga pinensis</name>
    <dbReference type="NCBI Taxonomy" id="79329"/>
    <lineage>
        <taxon>Bacteria</taxon>
        <taxon>Pseudomonadati</taxon>
        <taxon>Bacteroidota</taxon>
        <taxon>Chitinophagia</taxon>
        <taxon>Chitinophagales</taxon>
        <taxon>Chitinophagaceae</taxon>
        <taxon>Chitinophaga</taxon>
    </lineage>
</organism>
<dbReference type="OrthoDB" id="1151160at2"/>
<evidence type="ECO:0008006" key="4">
    <source>
        <dbReference type="Google" id="ProtNLM"/>
    </source>
</evidence>
<evidence type="ECO:0000256" key="1">
    <source>
        <dbReference type="SAM" id="SignalP"/>
    </source>
</evidence>